<accession>A0A015SPY5</accession>
<organism evidence="2 3">
    <name type="scientific">Bacteroides fragilis str. 3988T(B)14</name>
    <dbReference type="NCBI Taxonomy" id="1339315"/>
    <lineage>
        <taxon>Bacteria</taxon>
        <taxon>Pseudomonadati</taxon>
        <taxon>Bacteroidota</taxon>
        <taxon>Bacteroidia</taxon>
        <taxon>Bacteroidales</taxon>
        <taxon>Bacteroidaceae</taxon>
        <taxon>Bacteroides</taxon>
    </lineage>
</organism>
<evidence type="ECO:0000259" key="1">
    <source>
        <dbReference type="Pfam" id="PF01610"/>
    </source>
</evidence>
<dbReference type="Pfam" id="PF01610">
    <property type="entry name" value="DDE_Tnp_ISL3"/>
    <property type="match status" value="1"/>
</dbReference>
<dbReference type="InterPro" id="IPR036590">
    <property type="entry name" value="SRAP-like"/>
</dbReference>
<protein>
    <submittedName>
        <fullName evidence="2">Transposase family protein</fullName>
    </submittedName>
</protein>
<dbReference type="Proteomes" id="UP000020529">
    <property type="component" value="Unassembled WGS sequence"/>
</dbReference>
<proteinExistence type="predicted"/>
<dbReference type="Gene3D" id="3.90.1680.10">
    <property type="entry name" value="SOS response associated peptidase-like"/>
    <property type="match status" value="1"/>
</dbReference>
<sequence length="109" mass="12936">MVKEFTPDMTNSMQKIVRKCFPRTLQIVNKIHVFTLAYEAMRDLRMAYRWQIMKNETAFSTAGIYDIWVDKDSGKQHATFSIIPIVTDPLTDYIHNTKYRMLVIFVIQR</sequence>
<gene>
    <name evidence="2" type="ORF">M124_1923</name>
</gene>
<comment type="caution">
    <text evidence="2">The sequence shown here is derived from an EMBL/GenBank/DDBJ whole genome shotgun (WGS) entry which is preliminary data.</text>
</comment>
<feature type="domain" description="Transposase IS204/IS1001/IS1096/IS1165 DDE" evidence="1">
    <location>
        <begin position="2"/>
        <end position="54"/>
    </location>
</feature>
<reference evidence="2 3" key="1">
    <citation type="submission" date="2014-02" db="EMBL/GenBank/DDBJ databases">
        <authorList>
            <person name="Sears C."/>
            <person name="Carroll K."/>
            <person name="Sack B.R."/>
            <person name="Qadri F."/>
            <person name="Myers L.L."/>
            <person name="Chung G.-T."/>
            <person name="Escheverria P."/>
            <person name="Fraser C.M."/>
            <person name="Sadzewicz L."/>
            <person name="Shefchek K.A."/>
            <person name="Tallon L."/>
            <person name="Das S.P."/>
            <person name="Daugherty S."/>
            <person name="Mongodin E.F."/>
        </authorList>
    </citation>
    <scope>NUCLEOTIDE SEQUENCE [LARGE SCALE GENOMIC DNA]</scope>
    <source>
        <strain evidence="3">3988T(B)14</strain>
    </source>
</reference>
<dbReference type="EMBL" id="JGCY01000297">
    <property type="protein sequence ID" value="EXY74274.1"/>
    <property type="molecule type" value="Genomic_DNA"/>
</dbReference>
<dbReference type="SUPFAM" id="SSF143081">
    <property type="entry name" value="BB1717-like"/>
    <property type="match status" value="1"/>
</dbReference>
<dbReference type="InterPro" id="IPR002560">
    <property type="entry name" value="Transposase_DDE"/>
</dbReference>
<dbReference type="PATRIC" id="fig|1339315.3.peg.2675"/>
<dbReference type="RefSeq" id="WP_008768792.1">
    <property type="nucleotide sequence ID" value="NZ_JGCY01000297.1"/>
</dbReference>
<evidence type="ECO:0000313" key="2">
    <source>
        <dbReference type="EMBL" id="EXY74274.1"/>
    </source>
</evidence>
<name>A0A015SPY5_BACFG</name>
<evidence type="ECO:0000313" key="3">
    <source>
        <dbReference type="Proteomes" id="UP000020529"/>
    </source>
</evidence>
<dbReference type="AlphaFoldDB" id="A0A015SPY5"/>